<protein>
    <submittedName>
        <fullName evidence="1">Uncharacterized protein</fullName>
    </submittedName>
</protein>
<sequence>MEDEDFVFDDEACGDDPIVEAAYFEMVMASAARDDSTATGG</sequence>
<comment type="caution">
    <text evidence="1">The sequence shown here is derived from an EMBL/GenBank/DDBJ whole genome shotgun (WGS) entry which is preliminary data.</text>
</comment>
<evidence type="ECO:0000313" key="2">
    <source>
        <dbReference type="Proteomes" id="UP000673383"/>
    </source>
</evidence>
<gene>
    <name evidence="1" type="ORF">JOH49_004067</name>
</gene>
<accession>A0A8I1Y971</accession>
<reference evidence="1" key="1">
    <citation type="submission" date="2021-02" db="EMBL/GenBank/DDBJ databases">
        <title>Genomic Encyclopedia of Type Strains, Phase IV (KMG-V): Genome sequencing to study the core and pangenomes of soil and plant-associated prokaryotes.</title>
        <authorList>
            <person name="Whitman W."/>
        </authorList>
    </citation>
    <scope>NUCLEOTIDE SEQUENCE</scope>
    <source>
        <strain evidence="1">USDA 406</strain>
    </source>
</reference>
<dbReference type="AlphaFoldDB" id="A0A8I1Y971"/>
<proteinExistence type="predicted"/>
<name>A0A8I1Y971_BRAEL</name>
<dbReference type="RefSeq" id="WP_283833951.1">
    <property type="nucleotide sequence ID" value="NZ_JAFICZ010000001.1"/>
</dbReference>
<dbReference type="Proteomes" id="UP000673383">
    <property type="component" value="Unassembled WGS sequence"/>
</dbReference>
<evidence type="ECO:0000313" key="1">
    <source>
        <dbReference type="EMBL" id="MBP1294314.1"/>
    </source>
</evidence>
<dbReference type="EMBL" id="JAFICZ010000001">
    <property type="protein sequence ID" value="MBP1294314.1"/>
    <property type="molecule type" value="Genomic_DNA"/>
</dbReference>
<organism evidence="1 2">
    <name type="scientific">Bradyrhizobium elkanii</name>
    <dbReference type="NCBI Taxonomy" id="29448"/>
    <lineage>
        <taxon>Bacteria</taxon>
        <taxon>Pseudomonadati</taxon>
        <taxon>Pseudomonadota</taxon>
        <taxon>Alphaproteobacteria</taxon>
        <taxon>Hyphomicrobiales</taxon>
        <taxon>Nitrobacteraceae</taxon>
        <taxon>Bradyrhizobium</taxon>
    </lineage>
</organism>